<dbReference type="Pfam" id="PF16859">
    <property type="entry name" value="TetR_C_11"/>
    <property type="match status" value="1"/>
</dbReference>
<dbReference type="Gene3D" id="1.10.357.10">
    <property type="entry name" value="Tetracycline Repressor, domain 2"/>
    <property type="match status" value="1"/>
</dbReference>
<reference evidence="4 5" key="1">
    <citation type="journal article" date="2015" name="Genome Biol. Evol.">
        <title>Characterization of Three Mycobacterium spp. with Potential Use in Bioremediation by Genome Sequencing and Comparative Genomics.</title>
        <authorList>
            <person name="Das S."/>
            <person name="Pettersson B.M."/>
            <person name="Behra P.R."/>
            <person name="Ramesh M."/>
            <person name="Dasgupta S."/>
            <person name="Bhattacharya A."/>
            <person name="Kirsebom L.A."/>
        </authorList>
    </citation>
    <scope>NUCLEOTIDE SEQUENCE [LARGE SCALE GENOMIC DNA]</scope>
    <source>
        <strain evidence="4 5">DSM 44075</strain>
    </source>
</reference>
<evidence type="ECO:0000259" key="3">
    <source>
        <dbReference type="Pfam" id="PF16859"/>
    </source>
</evidence>
<comment type="caution">
    <text evidence="4">The sequence shown here is derived from an EMBL/GenBank/DDBJ whole genome shotgun (WGS) entry which is preliminary data.</text>
</comment>
<proteinExistence type="predicted"/>
<dbReference type="SUPFAM" id="SSF48498">
    <property type="entry name" value="Tetracyclin repressor-like, C-terminal domain"/>
    <property type="match status" value="1"/>
</dbReference>
<gene>
    <name evidence="4" type="ORF">MOBUDSM44075_04307</name>
</gene>
<dbReference type="Proteomes" id="UP000036313">
    <property type="component" value="Unassembled WGS sequence"/>
</dbReference>
<evidence type="ECO:0000256" key="1">
    <source>
        <dbReference type="ARBA" id="ARBA00023015"/>
    </source>
</evidence>
<evidence type="ECO:0000313" key="5">
    <source>
        <dbReference type="Proteomes" id="UP000036313"/>
    </source>
</evidence>
<dbReference type="InterPro" id="IPR011075">
    <property type="entry name" value="TetR_C"/>
</dbReference>
<keyword evidence="1" id="KW-0805">Transcription regulation</keyword>
<keyword evidence="2" id="KW-0804">Transcription</keyword>
<organism evidence="4 5">
    <name type="scientific">Mycolicibacterium obuense</name>
    <dbReference type="NCBI Taxonomy" id="1807"/>
    <lineage>
        <taxon>Bacteria</taxon>
        <taxon>Bacillati</taxon>
        <taxon>Actinomycetota</taxon>
        <taxon>Actinomycetes</taxon>
        <taxon>Mycobacteriales</taxon>
        <taxon>Mycobacteriaceae</taxon>
        <taxon>Mycolicibacterium</taxon>
    </lineage>
</organism>
<sequence length="188" mass="20572">MTNSDAAIRAVALDAALTELQQWGVDRFSIEGVAHRCGVAPEQIGQLWHSPRDLVVDALTSSTSSAIRTPDTGSLAEDLTELAVSVGHYLNEQVGRRIARMLVIDSKSHTVDDETRHLFWQHHLPVMETILARATRRGEVHLEFRAIHVLQLLTAPLQTCALYSSAPVEPGYCRAIADLVTRAVSTGS</sequence>
<dbReference type="PATRIC" id="fig|1807.14.peg.4342"/>
<dbReference type="EMBL" id="JYNU01000057">
    <property type="protein sequence ID" value="KMO68887.1"/>
    <property type="molecule type" value="Genomic_DNA"/>
</dbReference>
<dbReference type="AlphaFoldDB" id="A0A0J6VH09"/>
<protein>
    <recommendedName>
        <fullName evidence="3">Tetracyclin repressor-like C-terminal domain-containing protein</fullName>
    </recommendedName>
</protein>
<evidence type="ECO:0000313" key="4">
    <source>
        <dbReference type="EMBL" id="KMO68887.1"/>
    </source>
</evidence>
<evidence type="ECO:0000256" key="2">
    <source>
        <dbReference type="ARBA" id="ARBA00023163"/>
    </source>
</evidence>
<dbReference type="InterPro" id="IPR009057">
    <property type="entry name" value="Homeodomain-like_sf"/>
</dbReference>
<feature type="domain" description="Tetracyclin repressor-like C-terminal" evidence="3">
    <location>
        <begin position="70"/>
        <end position="180"/>
    </location>
</feature>
<dbReference type="Gene3D" id="1.10.10.60">
    <property type="entry name" value="Homeodomain-like"/>
    <property type="match status" value="1"/>
</dbReference>
<dbReference type="InterPro" id="IPR036271">
    <property type="entry name" value="Tet_transcr_reg_TetR-rel_C_sf"/>
</dbReference>
<accession>A0A0J6VH09</accession>
<dbReference type="SUPFAM" id="SSF46689">
    <property type="entry name" value="Homeodomain-like"/>
    <property type="match status" value="1"/>
</dbReference>
<name>A0A0J6VH09_9MYCO</name>
<dbReference type="RefSeq" id="WP_048424624.1">
    <property type="nucleotide sequence ID" value="NZ_JYNU01000057.1"/>
</dbReference>